<dbReference type="Proteomes" id="UP000284277">
    <property type="component" value="Unassembled WGS sequence"/>
</dbReference>
<dbReference type="InterPro" id="IPR011006">
    <property type="entry name" value="CheY-like_superfamily"/>
</dbReference>
<reference evidence="13 14" key="1">
    <citation type="submission" date="2016-08" db="EMBL/GenBank/DDBJ databases">
        <title>A new outlook on sporulation: Clostridium algidixylanolyticum.</title>
        <authorList>
            <person name="Poppleton D.I."/>
            <person name="Gribaldo S."/>
        </authorList>
    </citation>
    <scope>NUCLEOTIDE SEQUENCE [LARGE SCALE GENOMIC DNA]</scope>
    <source>
        <strain evidence="13 14">SPL73</strain>
    </source>
</reference>
<evidence type="ECO:0000256" key="3">
    <source>
        <dbReference type="ARBA" id="ARBA00022490"/>
    </source>
</evidence>
<dbReference type="Pfam" id="PF17853">
    <property type="entry name" value="GGDEF_2"/>
    <property type="match status" value="1"/>
</dbReference>
<dbReference type="SUPFAM" id="SSF52172">
    <property type="entry name" value="CheY-like"/>
    <property type="match status" value="1"/>
</dbReference>
<dbReference type="Pfam" id="PF12833">
    <property type="entry name" value="HTH_18"/>
    <property type="match status" value="1"/>
</dbReference>
<evidence type="ECO:0000256" key="4">
    <source>
        <dbReference type="ARBA" id="ARBA00022553"/>
    </source>
</evidence>
<feature type="domain" description="HTH araC/xylS-type" evidence="11">
    <location>
        <begin position="432"/>
        <end position="530"/>
    </location>
</feature>
<accession>A0A419T2A7</accession>
<dbReference type="CDD" id="cd17536">
    <property type="entry name" value="REC_YesN-like"/>
    <property type="match status" value="1"/>
</dbReference>
<evidence type="ECO:0000256" key="2">
    <source>
        <dbReference type="ARBA" id="ARBA00018672"/>
    </source>
</evidence>
<dbReference type="PROSITE" id="PS01124">
    <property type="entry name" value="HTH_ARAC_FAMILY_2"/>
    <property type="match status" value="1"/>
</dbReference>
<dbReference type="InterPro" id="IPR018062">
    <property type="entry name" value="HTH_AraC-typ_CS"/>
</dbReference>
<evidence type="ECO:0000259" key="12">
    <source>
        <dbReference type="PROSITE" id="PS50110"/>
    </source>
</evidence>
<comment type="subcellular location">
    <subcellularLocation>
        <location evidence="1">Cytoplasm</location>
    </subcellularLocation>
</comment>
<comment type="function">
    <text evidence="9">May play the central regulatory role in sporulation. It may be an element of the effector pathway responsible for the activation of sporulation genes in response to nutritional stress. Spo0A may act in concert with spo0H (a sigma factor) to control the expression of some genes that are critical to the sporulation process.</text>
</comment>
<dbReference type="InterPro" id="IPR018060">
    <property type="entry name" value="HTH_AraC"/>
</dbReference>
<keyword evidence="14" id="KW-1185">Reference proteome</keyword>
<protein>
    <recommendedName>
        <fullName evidence="2">Stage 0 sporulation protein A homolog</fullName>
    </recommendedName>
</protein>
<gene>
    <name evidence="13" type="ORF">BET01_19845</name>
</gene>
<dbReference type="RefSeq" id="WP_120196952.1">
    <property type="nucleotide sequence ID" value="NZ_MCIA01000017.1"/>
</dbReference>
<evidence type="ECO:0000313" key="13">
    <source>
        <dbReference type="EMBL" id="RKD31586.1"/>
    </source>
</evidence>
<proteinExistence type="predicted"/>
<keyword evidence="4 10" id="KW-0597">Phosphoprotein</keyword>
<comment type="caution">
    <text evidence="13">The sequence shown here is derived from an EMBL/GenBank/DDBJ whole genome shotgun (WGS) entry which is preliminary data.</text>
</comment>
<keyword evidence="5" id="KW-0902">Two-component regulatory system</keyword>
<evidence type="ECO:0000256" key="8">
    <source>
        <dbReference type="ARBA" id="ARBA00023163"/>
    </source>
</evidence>
<evidence type="ECO:0000256" key="10">
    <source>
        <dbReference type="PROSITE-ProRule" id="PRU00169"/>
    </source>
</evidence>
<evidence type="ECO:0000256" key="5">
    <source>
        <dbReference type="ARBA" id="ARBA00023012"/>
    </source>
</evidence>
<dbReference type="SMART" id="SM00342">
    <property type="entry name" value="HTH_ARAC"/>
    <property type="match status" value="1"/>
</dbReference>
<feature type="domain" description="Response regulatory" evidence="12">
    <location>
        <begin position="3"/>
        <end position="120"/>
    </location>
</feature>
<dbReference type="PROSITE" id="PS50110">
    <property type="entry name" value="RESPONSE_REGULATORY"/>
    <property type="match status" value="1"/>
</dbReference>
<dbReference type="GO" id="GO:0003700">
    <property type="term" value="F:DNA-binding transcription factor activity"/>
    <property type="evidence" value="ECO:0007669"/>
    <property type="project" value="InterPro"/>
</dbReference>
<keyword evidence="7" id="KW-0238">DNA-binding</keyword>
<feature type="modified residue" description="4-aspartylphosphate" evidence="10">
    <location>
        <position position="55"/>
    </location>
</feature>
<dbReference type="EMBL" id="MCIA01000017">
    <property type="protein sequence ID" value="RKD31586.1"/>
    <property type="molecule type" value="Genomic_DNA"/>
</dbReference>
<evidence type="ECO:0000313" key="14">
    <source>
        <dbReference type="Proteomes" id="UP000284277"/>
    </source>
</evidence>
<sequence>MYNILIVDDELLVRTNIKLLLQNSTEEFTVCGEASDGISALDKIPLTHPHIIFSDMRMPNMDGLELCQKVTELYPDILFVALSNYDDYNYVRGALKNGATDYVLKHKLSEDYILSLLNDLKKSLKTHNNSKAFPDRTISALREKFVTDLLGKTFLSKKDIETNILALGISLSLTQVMPIILSVDDYAKIEHQGSFYHRNILSFSICNIGNELLSNYPSGVLAHIERETYCILLSFAHEASQAKIEETISRLLNQLSTNYRNFLNISVSFCVGERTNHIIDISQSYTKALETMRLTFYFGRQSILRSSTIINASDTLSGLDYAIEKTLLDLVLKGDYKKTEEIIRKSFQDMIDQKETRSNVQMKCADLLSIITRISKKYHLDLNRIITDQVSPDQIFTQLTTLIQLCEWFLHCFSNVCKEMRLQIPGDSSYVKSAIAYMNRDYSKSISLQSVAGDIGISMGYLSTIFKTETGQGFTDYLNYLRISSAIHMLELGERDFHKIAEKCGFQDYAYFFKVFKKRMGITPKNYLRTQLSI</sequence>
<dbReference type="InterPro" id="IPR051552">
    <property type="entry name" value="HptR"/>
</dbReference>
<dbReference type="GO" id="GO:0043565">
    <property type="term" value="F:sequence-specific DNA binding"/>
    <property type="evidence" value="ECO:0007669"/>
    <property type="project" value="InterPro"/>
</dbReference>
<dbReference type="GO" id="GO:0005737">
    <property type="term" value="C:cytoplasm"/>
    <property type="evidence" value="ECO:0007669"/>
    <property type="project" value="UniProtKB-SubCell"/>
</dbReference>
<evidence type="ECO:0000256" key="1">
    <source>
        <dbReference type="ARBA" id="ARBA00004496"/>
    </source>
</evidence>
<evidence type="ECO:0000256" key="9">
    <source>
        <dbReference type="ARBA" id="ARBA00024867"/>
    </source>
</evidence>
<keyword evidence="3" id="KW-0963">Cytoplasm</keyword>
<evidence type="ECO:0000256" key="7">
    <source>
        <dbReference type="ARBA" id="ARBA00023125"/>
    </source>
</evidence>
<evidence type="ECO:0000256" key="6">
    <source>
        <dbReference type="ARBA" id="ARBA00023015"/>
    </source>
</evidence>
<dbReference type="PROSITE" id="PS00041">
    <property type="entry name" value="HTH_ARAC_FAMILY_1"/>
    <property type="match status" value="1"/>
</dbReference>
<dbReference type="SUPFAM" id="SSF46689">
    <property type="entry name" value="Homeodomain-like"/>
    <property type="match status" value="2"/>
</dbReference>
<dbReference type="PANTHER" id="PTHR42713">
    <property type="entry name" value="HISTIDINE KINASE-RELATED"/>
    <property type="match status" value="1"/>
</dbReference>
<dbReference type="SMART" id="SM00448">
    <property type="entry name" value="REC"/>
    <property type="match status" value="1"/>
</dbReference>
<evidence type="ECO:0000259" key="11">
    <source>
        <dbReference type="PROSITE" id="PS01124"/>
    </source>
</evidence>
<dbReference type="PANTHER" id="PTHR42713:SF3">
    <property type="entry name" value="TRANSCRIPTIONAL REGULATORY PROTEIN HPTR"/>
    <property type="match status" value="1"/>
</dbReference>
<keyword evidence="6" id="KW-0805">Transcription regulation</keyword>
<dbReference type="Gene3D" id="1.10.10.60">
    <property type="entry name" value="Homeodomain-like"/>
    <property type="match status" value="2"/>
</dbReference>
<dbReference type="AlphaFoldDB" id="A0A419T2A7"/>
<organism evidence="13 14">
    <name type="scientific">Lacrimispora algidixylanolytica</name>
    <dbReference type="NCBI Taxonomy" id="94868"/>
    <lineage>
        <taxon>Bacteria</taxon>
        <taxon>Bacillati</taxon>
        <taxon>Bacillota</taxon>
        <taxon>Clostridia</taxon>
        <taxon>Lachnospirales</taxon>
        <taxon>Lachnospiraceae</taxon>
        <taxon>Lacrimispora</taxon>
    </lineage>
</organism>
<dbReference type="InterPro" id="IPR009057">
    <property type="entry name" value="Homeodomain-like_sf"/>
</dbReference>
<name>A0A419T2A7_9FIRM</name>
<dbReference type="OrthoDB" id="9794370at2"/>
<dbReference type="Pfam" id="PF00072">
    <property type="entry name" value="Response_reg"/>
    <property type="match status" value="1"/>
</dbReference>
<dbReference type="InterPro" id="IPR001789">
    <property type="entry name" value="Sig_transdc_resp-reg_receiver"/>
</dbReference>
<dbReference type="Gene3D" id="3.40.50.2300">
    <property type="match status" value="1"/>
</dbReference>
<dbReference type="GO" id="GO:0000160">
    <property type="term" value="P:phosphorelay signal transduction system"/>
    <property type="evidence" value="ECO:0007669"/>
    <property type="project" value="UniProtKB-KW"/>
</dbReference>
<keyword evidence="8" id="KW-0804">Transcription</keyword>
<dbReference type="InterPro" id="IPR041522">
    <property type="entry name" value="CdaR_GGDEF"/>
</dbReference>